<evidence type="ECO:0000313" key="1">
    <source>
        <dbReference type="EMBL" id="QBN18144.1"/>
    </source>
</evidence>
<evidence type="ECO:0008006" key="3">
    <source>
        <dbReference type="Google" id="ProtNLM"/>
    </source>
</evidence>
<organism evidence="1 2">
    <name type="scientific">Flavobacterium nackdongense</name>
    <dbReference type="NCBI Taxonomy" id="2547394"/>
    <lineage>
        <taxon>Bacteria</taxon>
        <taxon>Pseudomonadati</taxon>
        <taxon>Bacteroidota</taxon>
        <taxon>Flavobacteriia</taxon>
        <taxon>Flavobacteriales</taxon>
        <taxon>Flavobacteriaceae</taxon>
        <taxon>Flavobacterium</taxon>
    </lineage>
</organism>
<keyword evidence="2" id="KW-1185">Reference proteome</keyword>
<sequence length="234" mass="26406">MICQYSALMKQIFLFLFSIVFAFNSFGQIEFNSKFKAIPPQNIKPKPKKETLPPPTDLPKIVAPNVLENPNILNTKPKPNNSFQIGVPENNFSLTPTQKFVNPGDFVRDRLNKKADNEDQIVFRRNQDLGSYKTSSLTAKVSYRDYGEVDGDQIRVLLNDKTIVPGVYLDSDFQGFEITLVEGFNKIDFEALNQGRLGPNTAEFRVYDDKGNLISASQWNLGTGFKATIIVTKE</sequence>
<dbReference type="KEGG" id="fnk:E1750_04770"/>
<gene>
    <name evidence="1" type="ORF">E1750_04770</name>
</gene>
<protein>
    <recommendedName>
        <fullName evidence="3">Secreted protein</fullName>
    </recommendedName>
</protein>
<proteinExistence type="predicted"/>
<dbReference type="EMBL" id="CP037933">
    <property type="protein sequence ID" value="QBN18144.1"/>
    <property type="molecule type" value="Genomic_DNA"/>
</dbReference>
<accession>A0A4P6YBK0</accession>
<evidence type="ECO:0000313" key="2">
    <source>
        <dbReference type="Proteomes" id="UP000291124"/>
    </source>
</evidence>
<dbReference type="OrthoDB" id="1148517at2"/>
<dbReference type="AlphaFoldDB" id="A0A4P6YBK0"/>
<name>A0A4P6YBK0_9FLAO</name>
<dbReference type="Proteomes" id="UP000291124">
    <property type="component" value="Chromosome"/>
</dbReference>
<reference evidence="2" key="1">
    <citation type="submission" date="2019-03" db="EMBL/GenBank/DDBJ databases">
        <title>Flavobacterium sp.</title>
        <authorList>
            <person name="Kim H."/>
        </authorList>
    </citation>
    <scope>NUCLEOTIDE SEQUENCE [LARGE SCALE GENOMIC DNA]</scope>
    <source>
        <strain evidence="2">GS13</strain>
    </source>
</reference>